<accession>A0ABP7WWN0</accession>
<sequence length="61" mass="7102">MSTHDDVRQAVEERLAARLADAARRRDGRRRRLAELSERRRYGLAARHAAKLARTNDMETQ</sequence>
<dbReference type="EMBL" id="BAAAZG010000058">
    <property type="protein sequence ID" value="GAA4098787.1"/>
    <property type="molecule type" value="Genomic_DNA"/>
</dbReference>
<dbReference type="Proteomes" id="UP001500683">
    <property type="component" value="Unassembled WGS sequence"/>
</dbReference>
<name>A0ABP7WWN0_9ACTN</name>
<protein>
    <submittedName>
        <fullName evidence="1">Uncharacterized protein</fullName>
    </submittedName>
</protein>
<evidence type="ECO:0000313" key="1">
    <source>
        <dbReference type="EMBL" id="GAA4098787.1"/>
    </source>
</evidence>
<keyword evidence="2" id="KW-1185">Reference proteome</keyword>
<evidence type="ECO:0000313" key="2">
    <source>
        <dbReference type="Proteomes" id="UP001500683"/>
    </source>
</evidence>
<organism evidence="1 2">
    <name type="scientific">Actinomadura miaoliensis</name>
    <dbReference type="NCBI Taxonomy" id="430685"/>
    <lineage>
        <taxon>Bacteria</taxon>
        <taxon>Bacillati</taxon>
        <taxon>Actinomycetota</taxon>
        <taxon>Actinomycetes</taxon>
        <taxon>Streptosporangiales</taxon>
        <taxon>Thermomonosporaceae</taxon>
        <taxon>Actinomadura</taxon>
    </lineage>
</organism>
<comment type="caution">
    <text evidence="1">The sequence shown here is derived from an EMBL/GenBank/DDBJ whole genome shotgun (WGS) entry which is preliminary data.</text>
</comment>
<reference evidence="2" key="1">
    <citation type="journal article" date="2019" name="Int. J. Syst. Evol. Microbiol.">
        <title>The Global Catalogue of Microorganisms (GCM) 10K type strain sequencing project: providing services to taxonomists for standard genome sequencing and annotation.</title>
        <authorList>
            <consortium name="The Broad Institute Genomics Platform"/>
            <consortium name="The Broad Institute Genome Sequencing Center for Infectious Disease"/>
            <person name="Wu L."/>
            <person name="Ma J."/>
        </authorList>
    </citation>
    <scope>NUCLEOTIDE SEQUENCE [LARGE SCALE GENOMIC DNA]</scope>
    <source>
        <strain evidence="2">JCM 16702</strain>
    </source>
</reference>
<proteinExistence type="predicted"/>
<gene>
    <name evidence="1" type="ORF">GCM10022214_74280</name>
</gene>
<dbReference type="RefSeq" id="WP_344956953.1">
    <property type="nucleotide sequence ID" value="NZ_BAAAZG010000058.1"/>
</dbReference>